<dbReference type="InterPro" id="IPR036565">
    <property type="entry name" value="Mur-like_cat_sf"/>
</dbReference>
<comment type="subcellular location">
    <subcellularLocation>
        <location evidence="1">Cytoplasm</location>
    </subcellularLocation>
</comment>
<dbReference type="SUPFAM" id="SSF53244">
    <property type="entry name" value="MurD-like peptide ligases, peptide-binding domain"/>
    <property type="match status" value="1"/>
</dbReference>
<keyword evidence="6" id="KW-0067">ATP-binding</keyword>
<dbReference type="PANTHER" id="PTHR43692:SF1">
    <property type="entry name" value="UDP-N-ACETYLMURAMOYLALANINE--D-GLUTAMATE LIGASE"/>
    <property type="match status" value="1"/>
</dbReference>
<dbReference type="GO" id="GO:0005737">
    <property type="term" value="C:cytoplasm"/>
    <property type="evidence" value="ECO:0007669"/>
    <property type="project" value="UniProtKB-SubCell"/>
</dbReference>
<sequence length="296" mass="33219">MHKSPHIAIVQEIFPEHLDYYKDFESYFAAKTAIVRYQTPEDICIYDPDLAGASRMAALSPAKKWRHRLAPNGAELCLRQINGQEWIFETQPREMALLPTQEIPLLGRHNLYNVMAAVACARLFNIPPEGIRETVAHFKSLPHRLEFVAKIHGVTYIEDSIATNPPAAIKALEAFPKGKILLLAGGYDRHLDFLPLVEKILERQVKALLLFPSTGETIAKLLREQAAKQQKALPFLQMVSSMSEAVEIAKSHAVTGDVVLLSPGSASFGLFKDYRDRGEQFRHAVQQLIPKETSEL</sequence>
<dbReference type="Pfam" id="PF08245">
    <property type="entry name" value="Mur_ligase_M"/>
    <property type="match status" value="1"/>
</dbReference>
<evidence type="ECO:0000256" key="4">
    <source>
        <dbReference type="ARBA" id="ARBA00022598"/>
    </source>
</evidence>
<keyword evidence="3" id="KW-0963">Cytoplasm</keyword>
<dbReference type="Gene3D" id="3.90.190.20">
    <property type="entry name" value="Mur ligase, C-terminal domain"/>
    <property type="match status" value="1"/>
</dbReference>
<dbReference type="Pfam" id="PF02875">
    <property type="entry name" value="Mur_ligase_C"/>
    <property type="match status" value="1"/>
</dbReference>
<dbReference type="AlphaFoldDB" id="A0A645D8H6"/>
<dbReference type="InterPro" id="IPR005762">
    <property type="entry name" value="MurD"/>
</dbReference>
<comment type="caution">
    <text evidence="9">The sequence shown here is derived from an EMBL/GenBank/DDBJ whole genome shotgun (WGS) entry which is preliminary data.</text>
</comment>
<organism evidence="9">
    <name type="scientific">bioreactor metagenome</name>
    <dbReference type="NCBI Taxonomy" id="1076179"/>
    <lineage>
        <taxon>unclassified sequences</taxon>
        <taxon>metagenomes</taxon>
        <taxon>ecological metagenomes</taxon>
    </lineage>
</organism>
<dbReference type="EC" id="6.3.2.9" evidence="9"/>
<reference evidence="9" key="1">
    <citation type="submission" date="2019-08" db="EMBL/GenBank/DDBJ databases">
        <authorList>
            <person name="Kucharzyk K."/>
            <person name="Murdoch R.W."/>
            <person name="Higgins S."/>
            <person name="Loffler F."/>
        </authorList>
    </citation>
    <scope>NUCLEOTIDE SEQUENCE</scope>
</reference>
<evidence type="ECO:0000259" key="7">
    <source>
        <dbReference type="Pfam" id="PF02875"/>
    </source>
</evidence>
<comment type="pathway">
    <text evidence="2">Cell wall biogenesis; peptidoglycan biosynthesis.</text>
</comment>
<gene>
    <name evidence="9" type="primary">murD_36</name>
    <name evidence="9" type="ORF">SDC9_132321</name>
</gene>
<keyword evidence="4 9" id="KW-0436">Ligase</keyword>
<dbReference type="GO" id="GO:0008764">
    <property type="term" value="F:UDP-N-acetylmuramoylalanine-D-glutamate ligase activity"/>
    <property type="evidence" value="ECO:0007669"/>
    <property type="project" value="UniProtKB-EC"/>
</dbReference>
<dbReference type="InterPro" id="IPR013221">
    <property type="entry name" value="Mur_ligase_cen"/>
</dbReference>
<evidence type="ECO:0000313" key="9">
    <source>
        <dbReference type="EMBL" id="MPM85243.1"/>
    </source>
</evidence>
<feature type="domain" description="Mur ligase C-terminal" evidence="7">
    <location>
        <begin position="143"/>
        <end position="263"/>
    </location>
</feature>
<dbReference type="GO" id="GO:0051301">
    <property type="term" value="P:cell division"/>
    <property type="evidence" value="ECO:0007669"/>
    <property type="project" value="InterPro"/>
</dbReference>
<dbReference type="GO" id="GO:0009252">
    <property type="term" value="P:peptidoglycan biosynthetic process"/>
    <property type="evidence" value="ECO:0007669"/>
    <property type="project" value="UniProtKB-UniPathway"/>
</dbReference>
<evidence type="ECO:0000256" key="2">
    <source>
        <dbReference type="ARBA" id="ARBA00004752"/>
    </source>
</evidence>
<evidence type="ECO:0000256" key="6">
    <source>
        <dbReference type="ARBA" id="ARBA00022840"/>
    </source>
</evidence>
<evidence type="ECO:0000259" key="8">
    <source>
        <dbReference type="Pfam" id="PF08245"/>
    </source>
</evidence>
<dbReference type="UniPathway" id="UPA00219"/>
<dbReference type="NCBIfam" id="TIGR01087">
    <property type="entry name" value="murD"/>
    <property type="match status" value="1"/>
</dbReference>
<dbReference type="EMBL" id="VSSQ01033594">
    <property type="protein sequence ID" value="MPM85243.1"/>
    <property type="molecule type" value="Genomic_DNA"/>
</dbReference>
<keyword evidence="5" id="KW-0547">Nucleotide-binding</keyword>
<dbReference type="SUPFAM" id="SSF53623">
    <property type="entry name" value="MurD-like peptide ligases, catalytic domain"/>
    <property type="match status" value="1"/>
</dbReference>
<dbReference type="InterPro" id="IPR004101">
    <property type="entry name" value="Mur_ligase_C"/>
</dbReference>
<dbReference type="PANTHER" id="PTHR43692">
    <property type="entry name" value="UDP-N-ACETYLMURAMOYLALANINE--D-GLUTAMATE LIGASE"/>
    <property type="match status" value="1"/>
</dbReference>
<evidence type="ECO:0000256" key="5">
    <source>
        <dbReference type="ARBA" id="ARBA00022741"/>
    </source>
</evidence>
<accession>A0A645D8H6</accession>
<evidence type="ECO:0000256" key="1">
    <source>
        <dbReference type="ARBA" id="ARBA00004496"/>
    </source>
</evidence>
<dbReference type="GO" id="GO:0005524">
    <property type="term" value="F:ATP binding"/>
    <property type="evidence" value="ECO:0007669"/>
    <property type="project" value="UniProtKB-KW"/>
</dbReference>
<dbReference type="GO" id="GO:0008360">
    <property type="term" value="P:regulation of cell shape"/>
    <property type="evidence" value="ECO:0007669"/>
    <property type="project" value="InterPro"/>
</dbReference>
<dbReference type="Gene3D" id="3.40.1190.10">
    <property type="entry name" value="Mur-like, catalytic domain"/>
    <property type="match status" value="1"/>
</dbReference>
<protein>
    <submittedName>
        <fullName evidence="9">UDP-N-acetylmuramoylalanine--D-glutamate ligase</fullName>
        <ecNumber evidence="9">6.3.2.9</ecNumber>
    </submittedName>
</protein>
<dbReference type="InterPro" id="IPR036615">
    <property type="entry name" value="Mur_ligase_C_dom_sf"/>
</dbReference>
<feature type="domain" description="Mur ligase central" evidence="8">
    <location>
        <begin position="4"/>
        <end position="121"/>
    </location>
</feature>
<evidence type="ECO:0000256" key="3">
    <source>
        <dbReference type="ARBA" id="ARBA00022490"/>
    </source>
</evidence>
<name>A0A645D8H6_9ZZZZ</name>
<proteinExistence type="predicted"/>